<accession>A0A7W9BGL4</accession>
<proteinExistence type="predicted"/>
<dbReference type="InterPro" id="IPR036412">
    <property type="entry name" value="HAD-like_sf"/>
</dbReference>
<dbReference type="AlphaFoldDB" id="A0A7W9BGL4"/>
<organism evidence="1 2">
    <name type="scientific">Sphingomonas aerophila</name>
    <dbReference type="NCBI Taxonomy" id="1344948"/>
    <lineage>
        <taxon>Bacteria</taxon>
        <taxon>Pseudomonadati</taxon>
        <taxon>Pseudomonadota</taxon>
        <taxon>Alphaproteobacteria</taxon>
        <taxon>Sphingomonadales</taxon>
        <taxon>Sphingomonadaceae</taxon>
        <taxon>Sphingomonas</taxon>
    </lineage>
</organism>
<keyword evidence="2" id="KW-1185">Reference proteome</keyword>
<dbReference type="EMBL" id="JACIJK010000016">
    <property type="protein sequence ID" value="MBB5716860.1"/>
    <property type="molecule type" value="Genomic_DNA"/>
</dbReference>
<evidence type="ECO:0000313" key="1">
    <source>
        <dbReference type="EMBL" id="MBB5716860.1"/>
    </source>
</evidence>
<protein>
    <submittedName>
        <fullName evidence="1">Uncharacterized protein</fullName>
    </submittedName>
</protein>
<sequence length="55" mass="6079">MFLTRSVTVATVPTRQELRPAIHSAFPKGTFMAIKAVLFDIDGTLVDSNDFHIMA</sequence>
<comment type="caution">
    <text evidence="1">The sequence shown here is derived from an EMBL/GenBank/DDBJ whole genome shotgun (WGS) entry which is preliminary data.</text>
</comment>
<reference evidence="1 2" key="1">
    <citation type="submission" date="2020-08" db="EMBL/GenBank/DDBJ databases">
        <title>Genomic Encyclopedia of Type Strains, Phase IV (KMG-IV): sequencing the most valuable type-strain genomes for metagenomic binning, comparative biology and taxonomic classification.</title>
        <authorList>
            <person name="Goeker M."/>
        </authorList>
    </citation>
    <scope>NUCLEOTIDE SEQUENCE [LARGE SCALE GENOMIC DNA]</scope>
    <source>
        <strain evidence="1 2">DSM 100044</strain>
    </source>
</reference>
<gene>
    <name evidence="1" type="ORF">FHS94_003732</name>
</gene>
<dbReference type="SUPFAM" id="SSF56784">
    <property type="entry name" value="HAD-like"/>
    <property type="match status" value="1"/>
</dbReference>
<dbReference type="Proteomes" id="UP000546200">
    <property type="component" value="Unassembled WGS sequence"/>
</dbReference>
<dbReference type="InterPro" id="IPR023198">
    <property type="entry name" value="PGP-like_dom2"/>
</dbReference>
<name>A0A7W9BGL4_9SPHN</name>
<dbReference type="Gene3D" id="1.10.150.240">
    <property type="entry name" value="Putative phosphatase, domain 2"/>
    <property type="match status" value="1"/>
</dbReference>
<evidence type="ECO:0000313" key="2">
    <source>
        <dbReference type="Proteomes" id="UP000546200"/>
    </source>
</evidence>